<dbReference type="InterPro" id="IPR029063">
    <property type="entry name" value="SAM-dependent_MTases_sf"/>
</dbReference>
<dbReference type="AlphaFoldDB" id="A0ABD3A387"/>
<sequence>MSTPIPNNVDDDDSDVDIINPFTSLMLPPQQQQPSDKQQLLENKYYKLKSIKSNIVIRQLPSQGLSFQLWPAATTLVTLLDNHGINSPLVPLFKTQENRPLDILELGSGTGLVGIAAAALLGANVTITDLPHVLPNLHFNAEANSEVVGVNGGKVSVAALSWGDVDHMEGVGREFDLILGSDVVYHDHLYEPLIKTLRFFLLGNNTNKEVLVFVMAHLKRWKKESAFFKMARKLFDVQVMHTDSPSNGSRVGVVVYQFVGKAASNVNSVPS</sequence>
<comment type="caution">
    <text evidence="1">The sequence shown here is derived from an EMBL/GenBank/DDBJ whole genome shotgun (WGS) entry which is preliminary data.</text>
</comment>
<gene>
    <name evidence="1" type="ORF">ACH5RR_013758</name>
</gene>
<dbReference type="InterPro" id="IPR019410">
    <property type="entry name" value="Methyltransf_16"/>
</dbReference>
<protein>
    <submittedName>
        <fullName evidence="1">Uncharacterized protein</fullName>
    </submittedName>
</protein>
<dbReference type="Proteomes" id="UP001630127">
    <property type="component" value="Unassembled WGS sequence"/>
</dbReference>
<organism evidence="1 2">
    <name type="scientific">Cinchona calisaya</name>
    <dbReference type="NCBI Taxonomy" id="153742"/>
    <lineage>
        <taxon>Eukaryota</taxon>
        <taxon>Viridiplantae</taxon>
        <taxon>Streptophyta</taxon>
        <taxon>Embryophyta</taxon>
        <taxon>Tracheophyta</taxon>
        <taxon>Spermatophyta</taxon>
        <taxon>Magnoliopsida</taxon>
        <taxon>eudicotyledons</taxon>
        <taxon>Gunneridae</taxon>
        <taxon>Pentapetalae</taxon>
        <taxon>asterids</taxon>
        <taxon>lamiids</taxon>
        <taxon>Gentianales</taxon>
        <taxon>Rubiaceae</taxon>
        <taxon>Cinchonoideae</taxon>
        <taxon>Cinchoneae</taxon>
        <taxon>Cinchona</taxon>
    </lineage>
</organism>
<dbReference type="PANTHER" id="PTHR14614:SF132">
    <property type="entry name" value="PROTEIN-LYSINE METHYLTRANSFERASE C42C1.13"/>
    <property type="match status" value="1"/>
</dbReference>
<keyword evidence="2" id="KW-1185">Reference proteome</keyword>
<dbReference type="Gene3D" id="3.40.50.150">
    <property type="entry name" value="Vaccinia Virus protein VP39"/>
    <property type="match status" value="1"/>
</dbReference>
<proteinExistence type="predicted"/>
<evidence type="ECO:0000313" key="1">
    <source>
        <dbReference type="EMBL" id="KAL3525386.1"/>
    </source>
</evidence>
<dbReference type="EMBL" id="JBJUIK010000006">
    <property type="protein sequence ID" value="KAL3525386.1"/>
    <property type="molecule type" value="Genomic_DNA"/>
</dbReference>
<name>A0ABD3A387_9GENT</name>
<dbReference type="SUPFAM" id="SSF53335">
    <property type="entry name" value="S-adenosyl-L-methionine-dependent methyltransferases"/>
    <property type="match status" value="1"/>
</dbReference>
<reference evidence="1 2" key="1">
    <citation type="submission" date="2024-11" db="EMBL/GenBank/DDBJ databases">
        <title>A near-complete genome assembly of Cinchona calisaya.</title>
        <authorList>
            <person name="Lian D.C."/>
            <person name="Zhao X.W."/>
            <person name="Wei L."/>
        </authorList>
    </citation>
    <scope>NUCLEOTIDE SEQUENCE [LARGE SCALE GENOMIC DNA]</scope>
    <source>
        <tissue evidence="1">Nenye</tissue>
    </source>
</reference>
<accession>A0ABD3A387</accession>
<evidence type="ECO:0000313" key="2">
    <source>
        <dbReference type="Proteomes" id="UP001630127"/>
    </source>
</evidence>
<dbReference type="PANTHER" id="PTHR14614">
    <property type="entry name" value="HEPATOCELLULAR CARCINOMA-ASSOCIATED ANTIGEN"/>
    <property type="match status" value="1"/>
</dbReference>
<dbReference type="Pfam" id="PF10294">
    <property type="entry name" value="Methyltransf_16"/>
    <property type="match status" value="1"/>
</dbReference>